<name>A0A9X1NI73_9ACTN</name>
<protein>
    <submittedName>
        <fullName evidence="2">Phosphotransferase family protein</fullName>
    </submittedName>
</protein>
<dbReference type="InterPro" id="IPR052898">
    <property type="entry name" value="ACAD10-like"/>
</dbReference>
<evidence type="ECO:0000313" key="2">
    <source>
        <dbReference type="EMBL" id="MCD5314029.1"/>
    </source>
</evidence>
<dbReference type="Gene3D" id="3.90.1200.10">
    <property type="match status" value="1"/>
</dbReference>
<gene>
    <name evidence="2" type="ORF">LR394_24275</name>
</gene>
<dbReference type="PANTHER" id="PTHR47829">
    <property type="entry name" value="HYDROLASE, PUTATIVE (AFU_ORTHOLOGUE AFUA_1G12880)-RELATED"/>
    <property type="match status" value="1"/>
</dbReference>
<dbReference type="Gene3D" id="3.30.200.20">
    <property type="entry name" value="Phosphorylase Kinase, domain 1"/>
    <property type="match status" value="1"/>
</dbReference>
<dbReference type="InterPro" id="IPR002575">
    <property type="entry name" value="Aminoglycoside_PTrfase"/>
</dbReference>
<dbReference type="PANTHER" id="PTHR47829:SF1">
    <property type="entry name" value="HAD FAMILY PHOSPHATASE"/>
    <property type="match status" value="1"/>
</dbReference>
<dbReference type="Pfam" id="PF01636">
    <property type="entry name" value="APH"/>
    <property type="match status" value="1"/>
</dbReference>
<dbReference type="CDD" id="cd05154">
    <property type="entry name" value="ACAD10_11_N-like"/>
    <property type="match status" value="1"/>
</dbReference>
<dbReference type="SUPFAM" id="SSF56112">
    <property type="entry name" value="Protein kinase-like (PK-like)"/>
    <property type="match status" value="1"/>
</dbReference>
<comment type="caution">
    <text evidence="2">The sequence shown here is derived from an EMBL/GenBank/DDBJ whole genome shotgun (WGS) entry which is preliminary data.</text>
</comment>
<organism evidence="2 3">
    <name type="scientific">Kineosporia babensis</name>
    <dbReference type="NCBI Taxonomy" id="499548"/>
    <lineage>
        <taxon>Bacteria</taxon>
        <taxon>Bacillati</taxon>
        <taxon>Actinomycetota</taxon>
        <taxon>Actinomycetes</taxon>
        <taxon>Kineosporiales</taxon>
        <taxon>Kineosporiaceae</taxon>
        <taxon>Kineosporia</taxon>
    </lineage>
</organism>
<dbReference type="InterPro" id="IPR011009">
    <property type="entry name" value="Kinase-like_dom_sf"/>
</dbReference>
<keyword evidence="3" id="KW-1185">Reference proteome</keyword>
<feature type="domain" description="Aminoglycoside phosphotransferase" evidence="1">
    <location>
        <begin position="31"/>
        <end position="243"/>
    </location>
</feature>
<accession>A0A9X1NI73</accession>
<dbReference type="EMBL" id="JAJOMB010000014">
    <property type="protein sequence ID" value="MCD5314029.1"/>
    <property type="molecule type" value="Genomic_DNA"/>
</dbReference>
<dbReference type="AlphaFoldDB" id="A0A9X1NI73"/>
<dbReference type="InterPro" id="IPR041726">
    <property type="entry name" value="ACAD10_11_N"/>
</dbReference>
<evidence type="ECO:0000313" key="3">
    <source>
        <dbReference type="Proteomes" id="UP001138997"/>
    </source>
</evidence>
<sequence length="334" mass="35897">MQDDALARLDLAGPALAQALGEERWLDVTAELVVGGHSNLTYLLRSPAGELILRRPPSGSILATAHDMARESRVQKALGPSAVPVPEIVLEGRLDDVPYYVMTKVPGVVIRNQVPFTADGRARLGEALADVLADLHLVDPQSVGLEDFGRPEGFTARQIRRWRKQIEATPVPAIPALDLLASRLEQSVPPAGRASIVHGDYRLDNVIVSEEQPGRINGVLDWEMSTLGDPLTDVGMLMFYWDLASRFGVSMASSATTLPGFPSALQIAERWSSRTGIGLDRLDWYLAFAHYKFAGIVLGIQARAEAGVMAGQEFGDLGALASGLADAGLAGFPR</sequence>
<dbReference type="RefSeq" id="WP_231446211.1">
    <property type="nucleotide sequence ID" value="NZ_JAJOMB010000014.1"/>
</dbReference>
<reference evidence="2" key="1">
    <citation type="submission" date="2021-11" db="EMBL/GenBank/DDBJ databases">
        <title>Streptomyces corallinus and Kineosporia corallina sp. nov., two new coral-derived marine actinobacteria.</title>
        <authorList>
            <person name="Buangrab K."/>
            <person name="Sutthacheep M."/>
            <person name="Yeemin T."/>
            <person name="Harunari E."/>
            <person name="Igarashi Y."/>
            <person name="Sripreechasak P."/>
            <person name="Kanchanasin P."/>
            <person name="Tanasupawat S."/>
            <person name="Phongsopitanun W."/>
        </authorList>
    </citation>
    <scope>NUCLEOTIDE SEQUENCE</scope>
    <source>
        <strain evidence="2">JCM 31032</strain>
    </source>
</reference>
<proteinExistence type="predicted"/>
<evidence type="ECO:0000259" key="1">
    <source>
        <dbReference type="Pfam" id="PF01636"/>
    </source>
</evidence>
<dbReference type="Proteomes" id="UP001138997">
    <property type="component" value="Unassembled WGS sequence"/>
</dbReference>